<protein>
    <submittedName>
        <fullName evidence="13">Uncharacterized protein</fullName>
    </submittedName>
</protein>
<dbReference type="Pfam" id="PF00104">
    <property type="entry name" value="Hormone_recep"/>
    <property type="match status" value="1"/>
</dbReference>
<reference evidence="13" key="1">
    <citation type="submission" date="2023-07" db="EMBL/GenBank/DDBJ databases">
        <authorList>
            <consortium name="CYATHOMIX"/>
        </authorList>
    </citation>
    <scope>NUCLEOTIDE SEQUENCE</scope>
    <source>
        <strain evidence="13">N/A</strain>
    </source>
</reference>
<dbReference type="PANTHER" id="PTHR46397">
    <property type="entry name" value="NUCLEAR HORMONE RECEPTOR FAMILY-RELATED"/>
    <property type="match status" value="1"/>
</dbReference>
<dbReference type="GO" id="GO:0003700">
    <property type="term" value="F:DNA-binding transcription factor activity"/>
    <property type="evidence" value="ECO:0007669"/>
    <property type="project" value="InterPro"/>
</dbReference>
<evidence type="ECO:0000256" key="3">
    <source>
        <dbReference type="ARBA" id="ARBA00022771"/>
    </source>
</evidence>
<evidence type="ECO:0000256" key="8">
    <source>
        <dbReference type="ARBA" id="ARBA00023170"/>
    </source>
</evidence>
<feature type="domain" description="Nuclear receptor" evidence="11">
    <location>
        <begin position="3"/>
        <end position="79"/>
    </location>
</feature>
<evidence type="ECO:0000313" key="13">
    <source>
        <dbReference type="EMBL" id="CAJ0604600.1"/>
    </source>
</evidence>
<keyword evidence="6 10" id="KW-0238">DNA-binding</keyword>
<keyword evidence="14" id="KW-1185">Reference proteome</keyword>
<dbReference type="InterPro" id="IPR013088">
    <property type="entry name" value="Znf_NHR/GATA"/>
</dbReference>
<comment type="caution">
    <text evidence="13">The sequence shown here is derived from an EMBL/GenBank/DDBJ whole genome shotgun (WGS) entry which is preliminary data.</text>
</comment>
<dbReference type="AlphaFoldDB" id="A0AA36H5Q6"/>
<evidence type="ECO:0000256" key="1">
    <source>
        <dbReference type="ARBA" id="ARBA00005993"/>
    </source>
</evidence>
<keyword evidence="4 10" id="KW-0862">Zinc</keyword>
<dbReference type="GO" id="GO:0043565">
    <property type="term" value="F:sequence-specific DNA binding"/>
    <property type="evidence" value="ECO:0007669"/>
    <property type="project" value="InterPro"/>
</dbReference>
<dbReference type="GO" id="GO:0008270">
    <property type="term" value="F:zinc ion binding"/>
    <property type="evidence" value="ECO:0007669"/>
    <property type="project" value="UniProtKB-KW"/>
</dbReference>
<dbReference type="GO" id="GO:0005634">
    <property type="term" value="C:nucleus"/>
    <property type="evidence" value="ECO:0007669"/>
    <property type="project" value="UniProtKB-SubCell"/>
</dbReference>
<dbReference type="PROSITE" id="PS51843">
    <property type="entry name" value="NR_LBD"/>
    <property type="match status" value="1"/>
</dbReference>
<dbReference type="Proteomes" id="UP001176961">
    <property type="component" value="Unassembled WGS sequence"/>
</dbReference>
<feature type="domain" description="NR LBD" evidence="12">
    <location>
        <begin position="136"/>
        <end position="404"/>
    </location>
</feature>
<evidence type="ECO:0000256" key="10">
    <source>
        <dbReference type="RuleBase" id="RU004334"/>
    </source>
</evidence>
<dbReference type="SUPFAM" id="SSF57716">
    <property type="entry name" value="Glucocorticoid receptor-like (DNA-binding domain)"/>
    <property type="match status" value="1"/>
</dbReference>
<dbReference type="InterPro" id="IPR001628">
    <property type="entry name" value="Znf_hrmn_rcpt"/>
</dbReference>
<dbReference type="PROSITE" id="PS51030">
    <property type="entry name" value="NUCLEAR_REC_DBD_2"/>
    <property type="match status" value="1"/>
</dbReference>
<evidence type="ECO:0000256" key="5">
    <source>
        <dbReference type="ARBA" id="ARBA00023015"/>
    </source>
</evidence>
<evidence type="ECO:0000256" key="7">
    <source>
        <dbReference type="ARBA" id="ARBA00023163"/>
    </source>
</evidence>
<keyword evidence="7 10" id="KW-0804">Transcription</keyword>
<dbReference type="PROSITE" id="PS00031">
    <property type="entry name" value="NUCLEAR_REC_DBD_1"/>
    <property type="match status" value="1"/>
</dbReference>
<dbReference type="Pfam" id="PF00105">
    <property type="entry name" value="zf-C4"/>
    <property type="match status" value="1"/>
</dbReference>
<evidence type="ECO:0000256" key="4">
    <source>
        <dbReference type="ARBA" id="ARBA00022833"/>
    </source>
</evidence>
<dbReference type="SMART" id="SM00399">
    <property type="entry name" value="ZnF_C4"/>
    <property type="match status" value="1"/>
</dbReference>
<evidence type="ECO:0000256" key="9">
    <source>
        <dbReference type="ARBA" id="ARBA00023242"/>
    </source>
</evidence>
<sequence length="405" mass="47398">MKDRKCEICESPTARSIHFGARACKACAAFFRRTVALNVVYECKEPVPCVIHYEKRMSCKKCRYDKCIAAKMCRELVRSTRGSDRIVHGAKNCCEASVQSASSDYNDVNEQKYSTPSPVNRTTDLPRTIIESTKENRRAVIEHYKRIEVELNNRRRIMYTDTRMINVFTTVCECPFEKKHLKPLNYKEYAGNSRADFIMLYDYTIAFMQFDELQPFEKQALYRYVCGVDALLNSAYFTCCLSYDEKMMVLNSCEYLCVEPMPMTGEEPWAQHLFANSEDLDKYKSIVPRKAALWKSLVIPFHDLHLQFDEFCLLKALICWHISHYKLGENGRKVCSRQRDLLIRCLNDLASERSSNPEEWLGNVILFMSCVFQQLFELVNSLVMITFFDLYDYDAVVKEFTEEYY</sequence>
<name>A0AA36H5Q6_CYLNA</name>
<gene>
    <name evidence="13" type="ORF">CYNAS_LOCUS16583</name>
</gene>
<dbReference type="InterPro" id="IPR035500">
    <property type="entry name" value="NHR-like_dom_sf"/>
</dbReference>
<organism evidence="13 14">
    <name type="scientific">Cylicocyclus nassatus</name>
    <name type="common">Nematode worm</name>
    <dbReference type="NCBI Taxonomy" id="53992"/>
    <lineage>
        <taxon>Eukaryota</taxon>
        <taxon>Metazoa</taxon>
        <taxon>Ecdysozoa</taxon>
        <taxon>Nematoda</taxon>
        <taxon>Chromadorea</taxon>
        <taxon>Rhabditida</taxon>
        <taxon>Rhabditina</taxon>
        <taxon>Rhabditomorpha</taxon>
        <taxon>Strongyloidea</taxon>
        <taxon>Strongylidae</taxon>
        <taxon>Cylicocyclus</taxon>
    </lineage>
</organism>
<evidence type="ECO:0000259" key="11">
    <source>
        <dbReference type="PROSITE" id="PS51030"/>
    </source>
</evidence>
<dbReference type="PANTHER" id="PTHR46397:SF3">
    <property type="entry name" value="NR LBD DOMAIN-CONTAINING PROTEIN-RELATED"/>
    <property type="match status" value="1"/>
</dbReference>
<keyword evidence="2 10" id="KW-0479">Metal-binding</keyword>
<evidence type="ECO:0000256" key="2">
    <source>
        <dbReference type="ARBA" id="ARBA00022723"/>
    </source>
</evidence>
<comment type="similarity">
    <text evidence="1 10">Belongs to the nuclear hormone receptor family.</text>
</comment>
<evidence type="ECO:0000259" key="12">
    <source>
        <dbReference type="PROSITE" id="PS51843"/>
    </source>
</evidence>
<proteinExistence type="inferred from homology"/>
<dbReference type="Gene3D" id="3.30.50.10">
    <property type="entry name" value="Erythroid Transcription Factor GATA-1, subunit A"/>
    <property type="match status" value="1"/>
</dbReference>
<comment type="subcellular location">
    <subcellularLocation>
        <location evidence="10">Nucleus</location>
    </subcellularLocation>
</comment>
<accession>A0AA36H5Q6</accession>
<keyword evidence="3 10" id="KW-0863">Zinc-finger</keyword>
<dbReference type="InterPro" id="IPR000536">
    <property type="entry name" value="Nucl_hrmn_rcpt_lig-bd"/>
</dbReference>
<keyword evidence="9 10" id="KW-0539">Nucleus</keyword>
<keyword evidence="8 10" id="KW-0675">Receptor</keyword>
<dbReference type="SMART" id="SM00430">
    <property type="entry name" value="HOLI"/>
    <property type="match status" value="1"/>
</dbReference>
<dbReference type="EMBL" id="CATQJL010000305">
    <property type="protein sequence ID" value="CAJ0604600.1"/>
    <property type="molecule type" value="Genomic_DNA"/>
</dbReference>
<keyword evidence="5 10" id="KW-0805">Transcription regulation</keyword>
<dbReference type="SUPFAM" id="SSF48508">
    <property type="entry name" value="Nuclear receptor ligand-binding domain"/>
    <property type="match status" value="1"/>
</dbReference>
<evidence type="ECO:0000256" key="6">
    <source>
        <dbReference type="ARBA" id="ARBA00023125"/>
    </source>
</evidence>
<evidence type="ECO:0000313" key="14">
    <source>
        <dbReference type="Proteomes" id="UP001176961"/>
    </source>
</evidence>
<dbReference type="Gene3D" id="1.10.565.10">
    <property type="entry name" value="Retinoid X Receptor"/>
    <property type="match status" value="1"/>
</dbReference>